<dbReference type="EMBL" id="FNZA01000007">
    <property type="protein sequence ID" value="SEJ41336.1"/>
    <property type="molecule type" value="Genomic_DNA"/>
</dbReference>
<proteinExistence type="predicted"/>
<dbReference type="PROSITE" id="PS51186">
    <property type="entry name" value="GNAT"/>
    <property type="match status" value="1"/>
</dbReference>
<organism evidence="2 3">
    <name type="scientific">Deinococcus reticulitermitis</name>
    <dbReference type="NCBI Taxonomy" id="856736"/>
    <lineage>
        <taxon>Bacteria</taxon>
        <taxon>Thermotogati</taxon>
        <taxon>Deinococcota</taxon>
        <taxon>Deinococci</taxon>
        <taxon>Deinococcales</taxon>
        <taxon>Deinococcaceae</taxon>
        <taxon>Deinococcus</taxon>
    </lineage>
</organism>
<reference evidence="3" key="1">
    <citation type="submission" date="2016-10" db="EMBL/GenBank/DDBJ databases">
        <authorList>
            <person name="Varghese N."/>
            <person name="Submissions S."/>
        </authorList>
    </citation>
    <scope>NUCLEOTIDE SEQUENCE [LARGE SCALE GENOMIC DNA]</scope>
    <source>
        <strain evidence="3">CGMCC 1.10218</strain>
    </source>
</reference>
<evidence type="ECO:0000313" key="2">
    <source>
        <dbReference type="EMBL" id="SEJ41336.1"/>
    </source>
</evidence>
<dbReference type="Pfam" id="PF00583">
    <property type="entry name" value="Acetyltransf_1"/>
    <property type="match status" value="1"/>
</dbReference>
<dbReference type="SUPFAM" id="SSF55729">
    <property type="entry name" value="Acyl-CoA N-acyltransferases (Nat)"/>
    <property type="match status" value="1"/>
</dbReference>
<protein>
    <recommendedName>
        <fullName evidence="1">N-acetyltransferase domain-containing protein</fullName>
    </recommendedName>
</protein>
<gene>
    <name evidence="2" type="ORF">SAMN04488058_107138</name>
</gene>
<dbReference type="Gene3D" id="3.40.630.30">
    <property type="match status" value="1"/>
</dbReference>
<sequence length="248" mass="26676">MPASPAFTLRRVTAPADPALAAFGRVQAASYSAPEQLIPPQAFAPLLSRRSPEREDRLLVAEDAQGEVIGGTLYALLPEAGAGFNSFMAVSESARGSGVARALQRRTLADLRAVGLAGMFADSVHPSRQSPEEREAEARFGTDPALRRQKLHALGLRTVDLPYWQPVGGPDGGPLKDLDLLYAPQDAADTVPLALVTATLHAYWRPWLGEKRAAQEARALAERAGHLEAVPLLPGTETPGYWRQFQAQ</sequence>
<dbReference type="GO" id="GO:0016747">
    <property type="term" value="F:acyltransferase activity, transferring groups other than amino-acyl groups"/>
    <property type="evidence" value="ECO:0007669"/>
    <property type="project" value="InterPro"/>
</dbReference>
<evidence type="ECO:0000313" key="3">
    <source>
        <dbReference type="Proteomes" id="UP000199223"/>
    </source>
</evidence>
<accession>A0A1H6YLR9</accession>
<dbReference type="Proteomes" id="UP000199223">
    <property type="component" value="Unassembled WGS sequence"/>
</dbReference>
<dbReference type="OrthoDB" id="65070at2"/>
<dbReference type="InterPro" id="IPR000182">
    <property type="entry name" value="GNAT_dom"/>
</dbReference>
<dbReference type="AlphaFoldDB" id="A0A1H6YLR9"/>
<dbReference type="STRING" id="856736.SAMN04488058_107138"/>
<feature type="domain" description="N-acetyltransferase" evidence="1">
    <location>
        <begin position="7"/>
        <end position="168"/>
    </location>
</feature>
<keyword evidence="3" id="KW-1185">Reference proteome</keyword>
<dbReference type="RefSeq" id="WP_092264447.1">
    <property type="nucleotide sequence ID" value="NZ_FNZA01000007.1"/>
</dbReference>
<dbReference type="CDD" id="cd04301">
    <property type="entry name" value="NAT_SF"/>
    <property type="match status" value="1"/>
</dbReference>
<dbReference type="InterPro" id="IPR016181">
    <property type="entry name" value="Acyl_CoA_acyltransferase"/>
</dbReference>
<evidence type="ECO:0000259" key="1">
    <source>
        <dbReference type="PROSITE" id="PS51186"/>
    </source>
</evidence>
<name>A0A1H6YLR9_9DEIO</name>